<dbReference type="PANTHER" id="PTHR33103:SF27">
    <property type="entry name" value="OS04G0594700 PROTEIN"/>
    <property type="match status" value="1"/>
</dbReference>
<reference evidence="1 2" key="1">
    <citation type="journal article" date="2021" name="Nat. Commun.">
        <title>Incipient diploidization of the medicinal plant Perilla within 10,000 years.</title>
        <authorList>
            <person name="Zhang Y."/>
            <person name="Shen Q."/>
            <person name="Leng L."/>
            <person name="Zhang D."/>
            <person name="Chen S."/>
            <person name="Shi Y."/>
            <person name="Ning Z."/>
            <person name="Chen S."/>
        </authorList>
    </citation>
    <scope>NUCLEOTIDE SEQUENCE [LARGE SCALE GENOMIC DNA]</scope>
    <source>
        <strain evidence="2">cv. PC099</strain>
    </source>
</reference>
<evidence type="ECO:0000313" key="2">
    <source>
        <dbReference type="Proteomes" id="UP001190926"/>
    </source>
</evidence>
<dbReference type="Proteomes" id="UP001190926">
    <property type="component" value="Unassembled WGS sequence"/>
</dbReference>
<protein>
    <submittedName>
        <fullName evidence="1">Uncharacterized protein</fullName>
    </submittedName>
</protein>
<dbReference type="Pfam" id="PF05056">
    <property type="entry name" value="DUF674"/>
    <property type="match status" value="3"/>
</dbReference>
<proteinExistence type="predicted"/>
<dbReference type="InterPro" id="IPR007750">
    <property type="entry name" value="DUF674"/>
</dbReference>
<dbReference type="AlphaFoldDB" id="A0AAD4IPT1"/>
<sequence>MSKAEEVKLDIKVMINKEKSKVLFAEAGSDFTDVLLSVLLLPLGMIVKLLKNHYGDRAPIIGSLNTLYNGVENLDHVYFHTDAAKNMLLNPTCHYVNGWPKVGKTCNGANFTESAASFIISDDLRVIPNVSGSVIKTLSNLSIAMADMDGAEAWNVPFGLDEIMALLKESLISRNPLTALVLRMNSSAGKHEHCLGSVFSHRINMKLASMNPKKMILKVMIQKSTNNFLFVEADNDFINFLFGMLTLPLGRVEWYFGSYTGLRGMDNLHASIQDNLNNKHFTSIVTKGLLLKPALSTNYSSCNDLIPLNFDPNINQNHVKGSRMYMVFNDLTVEPLGVMSSVSVIRRMKISLSDVKELELQVGLGEGLSIVKAALTSTTALTDGLKPTLKALLASNRSVNQTSMKRLKQEW</sequence>
<gene>
    <name evidence="1" type="ORF">C2S53_002120</name>
</gene>
<dbReference type="EMBL" id="SDAM02029552">
    <property type="protein sequence ID" value="KAH6756555.1"/>
    <property type="molecule type" value="Genomic_DNA"/>
</dbReference>
<organism evidence="1 2">
    <name type="scientific">Perilla frutescens var. hirtella</name>
    <name type="common">Perilla citriodora</name>
    <name type="synonym">Perilla setoyensis</name>
    <dbReference type="NCBI Taxonomy" id="608512"/>
    <lineage>
        <taxon>Eukaryota</taxon>
        <taxon>Viridiplantae</taxon>
        <taxon>Streptophyta</taxon>
        <taxon>Embryophyta</taxon>
        <taxon>Tracheophyta</taxon>
        <taxon>Spermatophyta</taxon>
        <taxon>Magnoliopsida</taxon>
        <taxon>eudicotyledons</taxon>
        <taxon>Gunneridae</taxon>
        <taxon>Pentapetalae</taxon>
        <taxon>asterids</taxon>
        <taxon>lamiids</taxon>
        <taxon>Lamiales</taxon>
        <taxon>Lamiaceae</taxon>
        <taxon>Nepetoideae</taxon>
        <taxon>Elsholtzieae</taxon>
        <taxon>Perilla</taxon>
    </lineage>
</organism>
<evidence type="ECO:0000313" key="1">
    <source>
        <dbReference type="EMBL" id="KAH6756555.1"/>
    </source>
</evidence>
<keyword evidence="2" id="KW-1185">Reference proteome</keyword>
<dbReference type="PANTHER" id="PTHR33103">
    <property type="entry name" value="OS01G0153900 PROTEIN"/>
    <property type="match status" value="1"/>
</dbReference>
<name>A0AAD4IPT1_PERFH</name>
<accession>A0AAD4IPT1</accession>
<comment type="caution">
    <text evidence="1">The sequence shown here is derived from an EMBL/GenBank/DDBJ whole genome shotgun (WGS) entry which is preliminary data.</text>
</comment>